<gene>
    <name evidence="9" type="ORF">P0Y65_04770</name>
</gene>
<evidence type="ECO:0000256" key="2">
    <source>
        <dbReference type="ARBA" id="ARBA00008163"/>
    </source>
</evidence>
<dbReference type="InterPro" id="IPR005017">
    <property type="entry name" value="OMPP1/FadL/TodX"/>
</dbReference>
<dbReference type="Gene3D" id="2.40.160.60">
    <property type="entry name" value="Outer membrane protein transport protein (OMPP1/FadL/TodX)"/>
    <property type="match status" value="1"/>
</dbReference>
<keyword evidence="7" id="KW-0998">Cell outer membrane</keyword>
<keyword evidence="3" id="KW-1134">Transmembrane beta strand</keyword>
<evidence type="ECO:0000256" key="8">
    <source>
        <dbReference type="SAM" id="SignalP"/>
    </source>
</evidence>
<dbReference type="PANTHER" id="PTHR35093">
    <property type="entry name" value="OUTER MEMBRANE PROTEIN NMB0088-RELATED"/>
    <property type="match status" value="1"/>
</dbReference>
<dbReference type="PANTHER" id="PTHR35093:SF8">
    <property type="entry name" value="OUTER MEMBRANE PROTEIN NMB0088-RELATED"/>
    <property type="match status" value="1"/>
</dbReference>
<keyword evidence="5 8" id="KW-0732">Signal</keyword>
<evidence type="ECO:0000256" key="5">
    <source>
        <dbReference type="ARBA" id="ARBA00022729"/>
    </source>
</evidence>
<dbReference type="Proteomes" id="UP001217476">
    <property type="component" value="Chromosome"/>
</dbReference>
<sequence>MAHRHIRTIALAALAASSTIGAAHAGGLEANGYNWDLLFDPGTYVGKGTVTQVMISHDIQNPTVAPTLGTIATSSDRTYYNFAAKADLFDNASCLVSVQNPWGSGTDRTLAYAAATSQAARERLTSNDIGLTCAYGFNVGPGVLSAIGGISGQSLDYEASIPALLPGPTLGTVPLELDGNGVGWRVGAAYEIPDIALRVSAIYNAAVDYDLSGTLTTPLGASARSADVTTPQSFEVKAQSGIAPGWLALGSVKWVDWSVLQALTVTGGTPITTTFNYEDGWTVSAGLGHQLTDEVTVLGSLTWDKGTSRKNAAGDLDAGVQTDRWGVALGGAYKPNENFELSGGVSYSLIGSGANALGETWDSGNVLAFSLSAKATF</sequence>
<dbReference type="SUPFAM" id="SSF56935">
    <property type="entry name" value="Porins"/>
    <property type="match status" value="1"/>
</dbReference>
<dbReference type="AlphaFoldDB" id="A0AAJ6B0U2"/>
<accession>A0AAJ6B0U2</accession>
<dbReference type="EMBL" id="CP119312">
    <property type="protein sequence ID" value="WEK05572.1"/>
    <property type="molecule type" value="Genomic_DNA"/>
</dbReference>
<feature type="signal peptide" evidence="8">
    <location>
        <begin position="1"/>
        <end position="25"/>
    </location>
</feature>
<comment type="subcellular location">
    <subcellularLocation>
        <location evidence="1">Cell outer membrane</location>
        <topology evidence="1">Multi-pass membrane protein</topology>
    </subcellularLocation>
</comment>
<comment type="similarity">
    <text evidence="2">Belongs to the OmpP1/FadL family.</text>
</comment>
<protein>
    <submittedName>
        <fullName evidence="9">Outer membrane protein transport protein</fullName>
    </submittedName>
</protein>
<evidence type="ECO:0000313" key="10">
    <source>
        <dbReference type="Proteomes" id="UP001217476"/>
    </source>
</evidence>
<dbReference type="GO" id="GO:0015483">
    <property type="term" value="F:long-chain fatty acid transporting porin activity"/>
    <property type="evidence" value="ECO:0007669"/>
    <property type="project" value="TreeGrafter"/>
</dbReference>
<evidence type="ECO:0000313" key="9">
    <source>
        <dbReference type="EMBL" id="WEK05572.1"/>
    </source>
</evidence>
<evidence type="ECO:0000256" key="4">
    <source>
        <dbReference type="ARBA" id="ARBA00022692"/>
    </source>
</evidence>
<evidence type="ECO:0000256" key="1">
    <source>
        <dbReference type="ARBA" id="ARBA00004571"/>
    </source>
</evidence>
<dbReference type="Pfam" id="PF03349">
    <property type="entry name" value="Toluene_X"/>
    <property type="match status" value="1"/>
</dbReference>
<keyword evidence="6" id="KW-0472">Membrane</keyword>
<evidence type="ECO:0000256" key="6">
    <source>
        <dbReference type="ARBA" id="ARBA00023136"/>
    </source>
</evidence>
<feature type="chain" id="PRO_5042545425" evidence="8">
    <location>
        <begin position="26"/>
        <end position="377"/>
    </location>
</feature>
<dbReference type="GO" id="GO:0009279">
    <property type="term" value="C:cell outer membrane"/>
    <property type="evidence" value="ECO:0007669"/>
    <property type="project" value="UniProtKB-SubCell"/>
</dbReference>
<evidence type="ECO:0000256" key="7">
    <source>
        <dbReference type="ARBA" id="ARBA00023237"/>
    </source>
</evidence>
<proteinExistence type="inferred from homology"/>
<reference evidence="9" key="1">
    <citation type="submission" date="2023-03" db="EMBL/GenBank/DDBJ databases">
        <title>Andean soil-derived lignocellulolytic bacterial consortium as a source of novel taxa and putative plastic-active enzymes.</title>
        <authorList>
            <person name="Diaz-Garcia L."/>
            <person name="Chuvochina M."/>
            <person name="Feuerriegel G."/>
            <person name="Bunk B."/>
            <person name="Sproer C."/>
            <person name="Streit W.R."/>
            <person name="Rodriguez L.M."/>
            <person name="Overmann J."/>
            <person name="Jimenez D.J."/>
        </authorList>
    </citation>
    <scope>NUCLEOTIDE SEQUENCE</scope>
    <source>
        <strain evidence="9">MAG 4196</strain>
    </source>
</reference>
<name>A0AAJ6B0U2_9HYPH</name>
<keyword evidence="4" id="KW-0812">Transmembrane</keyword>
<evidence type="ECO:0000256" key="3">
    <source>
        <dbReference type="ARBA" id="ARBA00022452"/>
    </source>
</evidence>
<organism evidence="9 10">
    <name type="scientific">Candidatus Devosia phytovorans</name>
    <dbReference type="NCBI Taxonomy" id="3121372"/>
    <lineage>
        <taxon>Bacteria</taxon>
        <taxon>Pseudomonadati</taxon>
        <taxon>Pseudomonadota</taxon>
        <taxon>Alphaproteobacteria</taxon>
        <taxon>Hyphomicrobiales</taxon>
        <taxon>Devosiaceae</taxon>
        <taxon>Devosia</taxon>
    </lineage>
</organism>